<proteinExistence type="predicted"/>
<reference evidence="1 2" key="1">
    <citation type="journal article" date="2012" name="J. Bacteriol.">
        <title>Complete Genome Sequence of the Naphthalene-Degrading Bacterium Pseudomonas stutzeri AN10 (CCUG 29243).</title>
        <authorList>
            <person name="Brunet-Galmes I."/>
            <person name="Busquets A."/>
            <person name="Pena A."/>
            <person name="Gomila M."/>
            <person name="Nogales B."/>
            <person name="Garcia-Valdes E."/>
            <person name="Lalucat J."/>
            <person name="Bennasar A."/>
            <person name="Bosch R."/>
        </authorList>
    </citation>
    <scope>NUCLEOTIDE SEQUENCE [LARGE SCALE GENOMIC DNA]</scope>
    <source>
        <strain evidence="1 2">CCUG 29243</strain>
    </source>
</reference>
<dbReference type="eggNOG" id="ENOG503318S">
    <property type="taxonomic scope" value="Bacteria"/>
</dbReference>
<dbReference type="RefSeq" id="WP_014820609.1">
    <property type="nucleotide sequence ID" value="NC_018028.1"/>
</dbReference>
<name>I4CUB8_STUST</name>
<dbReference type="HOGENOM" id="CLU_100567_0_0_6"/>
<dbReference type="AlphaFoldDB" id="I4CUB8"/>
<organism evidence="1 2">
    <name type="scientific">Stutzerimonas stutzeri CCUG 29243</name>
    <dbReference type="NCBI Taxonomy" id="1196835"/>
    <lineage>
        <taxon>Bacteria</taxon>
        <taxon>Pseudomonadati</taxon>
        <taxon>Pseudomonadota</taxon>
        <taxon>Gammaproteobacteria</taxon>
        <taxon>Pseudomonadales</taxon>
        <taxon>Pseudomonadaceae</taxon>
        <taxon>Stutzerimonas</taxon>
    </lineage>
</organism>
<gene>
    <name evidence="1" type="ORF">A458_12200</name>
</gene>
<evidence type="ECO:0000313" key="2">
    <source>
        <dbReference type="Proteomes" id="UP000006063"/>
    </source>
</evidence>
<protein>
    <submittedName>
        <fullName evidence="1">Uncharacterized protein</fullName>
    </submittedName>
</protein>
<evidence type="ECO:0000313" key="1">
    <source>
        <dbReference type="EMBL" id="AFM33675.1"/>
    </source>
</evidence>
<sequence>METLKRYLSKLESTEDTHIHKAKELLEARERNFYPLDLLFLAALNRSRSYTGAFLDLIRKENYLAAVPMIRQQVDSILRLSAARLVKNPHNFAQRILAGEPIRKMKDMHGNKMTDAYLLSTFKHENPWIDGVYSSGSGFIHLSEKHIFGMLTEINDDGALNICIAETQGFVPEANRVEAVEAFYQTVMSIFELCDGWISTKSNPILSSVNRGVT</sequence>
<dbReference type="Proteomes" id="UP000006063">
    <property type="component" value="Chromosome"/>
</dbReference>
<dbReference type="KEGG" id="psc:A458_12200"/>
<accession>I4CUB8</accession>
<dbReference type="EMBL" id="CP003677">
    <property type="protein sequence ID" value="AFM33675.1"/>
    <property type="molecule type" value="Genomic_DNA"/>
</dbReference>